<dbReference type="Proteomes" id="UP001415857">
    <property type="component" value="Unassembled WGS sequence"/>
</dbReference>
<name>A0AAP0WW26_LIQFO</name>
<evidence type="ECO:0000313" key="3">
    <source>
        <dbReference type="Proteomes" id="UP001415857"/>
    </source>
</evidence>
<feature type="signal peptide" evidence="1">
    <location>
        <begin position="1"/>
        <end position="24"/>
    </location>
</feature>
<dbReference type="EMBL" id="JBBPBK010000009">
    <property type="protein sequence ID" value="KAK9278696.1"/>
    <property type="molecule type" value="Genomic_DNA"/>
</dbReference>
<gene>
    <name evidence="2" type="ORF">L1049_028270</name>
</gene>
<protein>
    <submittedName>
        <fullName evidence="2">Uncharacterized protein</fullName>
    </submittedName>
</protein>
<dbReference type="AlphaFoldDB" id="A0AAP0WW26"/>
<organism evidence="2 3">
    <name type="scientific">Liquidambar formosana</name>
    <name type="common">Formosan gum</name>
    <dbReference type="NCBI Taxonomy" id="63359"/>
    <lineage>
        <taxon>Eukaryota</taxon>
        <taxon>Viridiplantae</taxon>
        <taxon>Streptophyta</taxon>
        <taxon>Embryophyta</taxon>
        <taxon>Tracheophyta</taxon>
        <taxon>Spermatophyta</taxon>
        <taxon>Magnoliopsida</taxon>
        <taxon>eudicotyledons</taxon>
        <taxon>Gunneridae</taxon>
        <taxon>Pentapetalae</taxon>
        <taxon>Saxifragales</taxon>
        <taxon>Altingiaceae</taxon>
        <taxon>Liquidambar</taxon>
    </lineage>
</organism>
<reference evidence="2 3" key="1">
    <citation type="journal article" date="2024" name="Plant J.">
        <title>Genome sequences and population genomics reveal climatic adaptation and genomic divergence between two closely related sweetgum species.</title>
        <authorList>
            <person name="Xu W.Q."/>
            <person name="Ren C.Q."/>
            <person name="Zhang X.Y."/>
            <person name="Comes H.P."/>
            <person name="Liu X.H."/>
            <person name="Li Y.G."/>
            <person name="Kettle C.J."/>
            <person name="Jalonen R."/>
            <person name="Gaisberger H."/>
            <person name="Ma Y.Z."/>
            <person name="Qiu Y.X."/>
        </authorList>
    </citation>
    <scope>NUCLEOTIDE SEQUENCE [LARGE SCALE GENOMIC DNA]</scope>
    <source>
        <strain evidence="2">Hangzhou</strain>
    </source>
</reference>
<evidence type="ECO:0000313" key="2">
    <source>
        <dbReference type="EMBL" id="KAK9278696.1"/>
    </source>
</evidence>
<accession>A0AAP0WW26</accession>
<evidence type="ECO:0000256" key="1">
    <source>
        <dbReference type="SAM" id="SignalP"/>
    </source>
</evidence>
<keyword evidence="1" id="KW-0732">Signal</keyword>
<proteinExistence type="predicted"/>
<keyword evidence="3" id="KW-1185">Reference proteome</keyword>
<feature type="chain" id="PRO_5042986913" evidence="1">
    <location>
        <begin position="25"/>
        <end position="126"/>
    </location>
</feature>
<comment type="caution">
    <text evidence="2">The sequence shown here is derived from an EMBL/GenBank/DDBJ whole genome shotgun (WGS) entry which is preliminary data.</text>
</comment>
<sequence>MGHLSFVLIIWTLMLILVLQFCRRIQIYVPGICWSIKSLASGSVYGFELPIDNAWFNEMEDVNFRDPELVRHFQDALKSVSLNTSLSVRWNSSEPLRQRSSLQACVLENHLKEVGCVRSRADMEID</sequence>